<feature type="transmembrane region" description="Helical" evidence="8">
    <location>
        <begin position="270"/>
        <end position="288"/>
    </location>
</feature>
<keyword evidence="5" id="KW-0720">Serine protease</keyword>
<evidence type="ECO:0000256" key="5">
    <source>
        <dbReference type="ARBA" id="ARBA00022825"/>
    </source>
</evidence>
<dbReference type="PANTHER" id="PTHR22936">
    <property type="entry name" value="RHOMBOID-RELATED"/>
    <property type="match status" value="1"/>
</dbReference>
<keyword evidence="6 8" id="KW-1133">Transmembrane helix</keyword>
<evidence type="ECO:0000256" key="3">
    <source>
        <dbReference type="ARBA" id="ARBA00022692"/>
    </source>
</evidence>
<feature type="transmembrane region" description="Helical" evidence="8">
    <location>
        <begin position="323"/>
        <end position="345"/>
    </location>
</feature>
<feature type="transmembrane region" description="Helical" evidence="8">
    <location>
        <begin position="184"/>
        <end position="207"/>
    </location>
</feature>
<comment type="caution">
    <text evidence="10">The sequence shown here is derived from an EMBL/GenBank/DDBJ whole genome shotgun (WGS) entry which is preliminary data.</text>
</comment>
<feature type="transmembrane region" description="Helical" evidence="8">
    <location>
        <begin position="134"/>
        <end position="154"/>
    </location>
</feature>
<reference evidence="11" key="1">
    <citation type="journal article" date="2019" name="Int. J. Syst. Evol. Microbiol.">
        <title>The Global Catalogue of Microorganisms (GCM) 10K type strain sequencing project: providing services to taxonomists for standard genome sequencing and annotation.</title>
        <authorList>
            <consortium name="The Broad Institute Genomics Platform"/>
            <consortium name="The Broad Institute Genome Sequencing Center for Infectious Disease"/>
            <person name="Wu L."/>
            <person name="Ma J."/>
        </authorList>
    </citation>
    <scope>NUCLEOTIDE SEQUENCE [LARGE SCALE GENOMIC DNA]</scope>
    <source>
        <strain evidence="11">JCM 32105</strain>
    </source>
</reference>
<keyword evidence="11" id="KW-1185">Reference proteome</keyword>
<dbReference type="Pfam" id="PF01694">
    <property type="entry name" value="Rhomboid"/>
    <property type="match status" value="1"/>
</dbReference>
<dbReference type="InterPro" id="IPR022764">
    <property type="entry name" value="Peptidase_S54_rhomboid_dom"/>
</dbReference>
<feature type="transmembrane region" description="Helical" evidence="8">
    <location>
        <begin position="161"/>
        <end position="178"/>
    </location>
</feature>
<feature type="transmembrane region" description="Helical" evidence="8">
    <location>
        <begin position="239"/>
        <end position="258"/>
    </location>
</feature>
<protein>
    <recommendedName>
        <fullName evidence="9">Peptidase S54 rhomboid domain-containing protein</fullName>
    </recommendedName>
</protein>
<dbReference type="SUPFAM" id="SSF144091">
    <property type="entry name" value="Rhomboid-like"/>
    <property type="match status" value="1"/>
</dbReference>
<evidence type="ECO:0000313" key="10">
    <source>
        <dbReference type="EMBL" id="GAA4460302.1"/>
    </source>
</evidence>
<feature type="transmembrane region" description="Helical" evidence="8">
    <location>
        <begin position="294"/>
        <end position="311"/>
    </location>
</feature>
<evidence type="ECO:0000256" key="2">
    <source>
        <dbReference type="ARBA" id="ARBA00022670"/>
    </source>
</evidence>
<dbReference type="Gene3D" id="1.20.1540.10">
    <property type="entry name" value="Rhomboid-like"/>
    <property type="match status" value="1"/>
</dbReference>
<organism evidence="10 11">
    <name type="scientific">Nemorincola caseinilytica</name>
    <dbReference type="NCBI Taxonomy" id="2054315"/>
    <lineage>
        <taxon>Bacteria</taxon>
        <taxon>Pseudomonadati</taxon>
        <taxon>Bacteroidota</taxon>
        <taxon>Chitinophagia</taxon>
        <taxon>Chitinophagales</taxon>
        <taxon>Chitinophagaceae</taxon>
        <taxon>Nemorincola</taxon>
    </lineage>
</organism>
<gene>
    <name evidence="10" type="ORF">GCM10023093_02700</name>
</gene>
<proteinExistence type="predicted"/>
<evidence type="ECO:0000256" key="4">
    <source>
        <dbReference type="ARBA" id="ARBA00022801"/>
    </source>
</evidence>
<comment type="subcellular location">
    <subcellularLocation>
        <location evidence="1">Membrane</location>
        <topology evidence="1">Multi-pass membrane protein</topology>
    </subcellularLocation>
</comment>
<dbReference type="Proteomes" id="UP001500067">
    <property type="component" value="Unassembled WGS sequence"/>
</dbReference>
<dbReference type="InterPro" id="IPR035952">
    <property type="entry name" value="Rhomboid-like_sf"/>
</dbReference>
<keyword evidence="3 8" id="KW-0812">Transmembrane</keyword>
<dbReference type="RefSeq" id="WP_345077378.1">
    <property type="nucleotide sequence ID" value="NZ_BAABFA010000004.1"/>
</dbReference>
<dbReference type="PANTHER" id="PTHR22936:SF69">
    <property type="entry name" value="RHOMBOID-LIKE PROTEIN"/>
    <property type="match status" value="1"/>
</dbReference>
<keyword evidence="7 8" id="KW-0472">Membrane</keyword>
<evidence type="ECO:0000256" key="1">
    <source>
        <dbReference type="ARBA" id="ARBA00004141"/>
    </source>
</evidence>
<accession>A0ABP8N6V5</accession>
<name>A0ABP8N6V5_9BACT</name>
<evidence type="ECO:0000256" key="8">
    <source>
        <dbReference type="SAM" id="Phobius"/>
    </source>
</evidence>
<dbReference type="EMBL" id="BAABFA010000004">
    <property type="protein sequence ID" value="GAA4460302.1"/>
    <property type="molecule type" value="Genomic_DNA"/>
</dbReference>
<evidence type="ECO:0000259" key="9">
    <source>
        <dbReference type="Pfam" id="PF01694"/>
    </source>
</evidence>
<feature type="transmembrane region" description="Helical" evidence="8">
    <location>
        <begin position="214"/>
        <end position="233"/>
    </location>
</feature>
<evidence type="ECO:0000313" key="11">
    <source>
        <dbReference type="Proteomes" id="UP001500067"/>
    </source>
</evidence>
<keyword evidence="2" id="KW-0645">Protease</keyword>
<dbReference type="InterPro" id="IPR002610">
    <property type="entry name" value="Peptidase_S54_rhomboid-like"/>
</dbReference>
<sequence>MEPVLLPEHSEEISLDGVIPERYMPVLQKAATLLRWMTVAINGNTIICHTPYNERSAGEIVTITADRKKATLHSRPANEYYHDAAMVRNNAILFRKALAQVIEEEEKADRNLHPMHREKYGALLISKSYVVTPLLVYANTLVFIAMVLAGISPLHPTAKSLFLWGGNLAPAVVTGQWWRLITYMFLHGGALHLIMNTFALLYIGMFLEPLMGRIRFTGAYLLTGICAGLLSIAVHTNSVGVGASGAIFGMYGVFLSMLTTSHIQKTLRKTMMRSILFFVVYNLLAGLQGNTDNAAHIGGLLSGIAIGYAYYPDIARKSSHKNQLLLTGILALATVVLVVASVYLVGKTIGI</sequence>
<evidence type="ECO:0000256" key="6">
    <source>
        <dbReference type="ARBA" id="ARBA00022989"/>
    </source>
</evidence>
<evidence type="ECO:0000256" key="7">
    <source>
        <dbReference type="ARBA" id="ARBA00023136"/>
    </source>
</evidence>
<feature type="domain" description="Peptidase S54 rhomboid" evidence="9">
    <location>
        <begin position="175"/>
        <end position="311"/>
    </location>
</feature>
<keyword evidence="4" id="KW-0378">Hydrolase</keyword>